<evidence type="ECO:0000259" key="4">
    <source>
        <dbReference type="Pfam" id="PF00205"/>
    </source>
</evidence>
<dbReference type="AlphaFoldDB" id="A0A3Q9QWW8"/>
<dbReference type="InterPro" id="IPR012000">
    <property type="entry name" value="Thiamin_PyroP_enz_cen_dom"/>
</dbReference>
<evidence type="ECO:0000256" key="3">
    <source>
        <dbReference type="RuleBase" id="RU362132"/>
    </source>
</evidence>
<protein>
    <submittedName>
        <fullName evidence="7">Acetolactate synthase</fullName>
    </submittedName>
</protein>
<dbReference type="Pfam" id="PF02776">
    <property type="entry name" value="TPP_enzyme_N"/>
    <property type="match status" value="1"/>
</dbReference>
<reference evidence="7 8" key="1">
    <citation type="submission" date="2017-07" db="EMBL/GenBank/DDBJ databases">
        <title>The complete genome sequence of Bacillus mesonae strain H20-5, an efficient strain improving plant abiotic stress resistance.</title>
        <authorList>
            <person name="Kim S.Y."/>
            <person name="Song H."/>
            <person name="Sang M.K."/>
            <person name="Weon H.-Y."/>
            <person name="Song J."/>
        </authorList>
    </citation>
    <scope>NUCLEOTIDE SEQUENCE [LARGE SCALE GENOMIC DNA]</scope>
    <source>
        <strain evidence="7 8">H20-5</strain>
    </source>
</reference>
<dbReference type="SUPFAM" id="SSF52518">
    <property type="entry name" value="Thiamin diphosphate-binding fold (THDP-binding)"/>
    <property type="match status" value="2"/>
</dbReference>
<dbReference type="InterPro" id="IPR011766">
    <property type="entry name" value="TPP_enzyme_TPP-bd"/>
</dbReference>
<feature type="domain" description="Thiamine pyrophosphate enzyme central" evidence="4">
    <location>
        <begin position="191"/>
        <end position="326"/>
    </location>
</feature>
<dbReference type="FunFam" id="3.40.50.970:FF:000007">
    <property type="entry name" value="Acetolactate synthase"/>
    <property type="match status" value="1"/>
</dbReference>
<dbReference type="GO" id="GO:0009099">
    <property type="term" value="P:L-valine biosynthetic process"/>
    <property type="evidence" value="ECO:0007669"/>
    <property type="project" value="TreeGrafter"/>
</dbReference>
<dbReference type="PANTHER" id="PTHR18968">
    <property type="entry name" value="THIAMINE PYROPHOSPHATE ENZYMES"/>
    <property type="match status" value="1"/>
</dbReference>
<dbReference type="Pfam" id="PF00205">
    <property type="entry name" value="TPP_enzyme_M"/>
    <property type="match status" value="1"/>
</dbReference>
<evidence type="ECO:0000256" key="2">
    <source>
        <dbReference type="ARBA" id="ARBA00023052"/>
    </source>
</evidence>
<sequence>MTKRITVADAIVKYMEMEEISHVFCVPGESYLPLMDSIYSSSNMKLISTRHEGGAAFMAESYGKATRKPGVAMATRGVGGSNLAIGIHTAFQDSTPMVVFLGQVHSKFRGREGFQEIDLDQFFGHIAKWTVELKDPERTPELIQRAFRIAQSGRPGPVVVSLPEDVLKEEIDVSFGPPVAIPAPRPIPEDIQKFQELLEKAERPLIVAGGGVIASNGEGLLVEFAEKLDIPVIASFRRHDVFPNNHRLYAGHAGLGIFPSVLKTMKEADVVIAIGTRLSEVTTQDYMYPTAQQKLIQIDIDYDTIGKVNNPEIGIVADAASALKELLTINLFGKWEVWTAERRKAYEQDLYKETDEADEWINMRNVIRTLKELLPDDSIITNDAGNFAGWLHSFYSFNLPKTYIGPTSGAMGYGLPAAIGAKVAHPDKVVVSLSGDGGFMMTVQELETAARCGIPVIALIFNNSMYGTIRMHQEIHYPERVIGTELNNVDFAKMGEALGVKAMKVKTNDEFTKALENALAMNGPVVIEVITNPEQISLNSTISSIREKNRQHH</sequence>
<dbReference type="NCBIfam" id="NF006052">
    <property type="entry name" value="PRK08199.1"/>
    <property type="match status" value="1"/>
</dbReference>
<dbReference type="PROSITE" id="PS00187">
    <property type="entry name" value="TPP_ENZYMES"/>
    <property type="match status" value="1"/>
</dbReference>
<accession>A0A3Q9QWW8</accession>
<evidence type="ECO:0000256" key="1">
    <source>
        <dbReference type="ARBA" id="ARBA00007812"/>
    </source>
</evidence>
<dbReference type="InterPro" id="IPR000399">
    <property type="entry name" value="TPP-bd_CS"/>
</dbReference>
<dbReference type="InterPro" id="IPR029035">
    <property type="entry name" value="DHS-like_NAD/FAD-binding_dom"/>
</dbReference>
<dbReference type="Gene3D" id="3.40.50.970">
    <property type="match status" value="2"/>
</dbReference>
<dbReference type="SUPFAM" id="SSF52467">
    <property type="entry name" value="DHS-like NAD/FAD-binding domain"/>
    <property type="match status" value="1"/>
</dbReference>
<dbReference type="Gene3D" id="3.40.50.1220">
    <property type="entry name" value="TPP-binding domain"/>
    <property type="match status" value="1"/>
</dbReference>
<evidence type="ECO:0000259" key="6">
    <source>
        <dbReference type="Pfam" id="PF02776"/>
    </source>
</evidence>
<evidence type="ECO:0000313" key="7">
    <source>
        <dbReference type="EMBL" id="AZU62353.1"/>
    </source>
</evidence>
<dbReference type="GO" id="GO:0030976">
    <property type="term" value="F:thiamine pyrophosphate binding"/>
    <property type="evidence" value="ECO:0007669"/>
    <property type="project" value="InterPro"/>
</dbReference>
<dbReference type="GO" id="GO:0050660">
    <property type="term" value="F:flavin adenine dinucleotide binding"/>
    <property type="evidence" value="ECO:0007669"/>
    <property type="project" value="TreeGrafter"/>
</dbReference>
<proteinExistence type="inferred from homology"/>
<dbReference type="KEGG" id="nmk:CHR53_14260"/>
<feature type="domain" description="Thiamine pyrophosphate enzyme N-terminal TPP-binding" evidence="6">
    <location>
        <begin position="6"/>
        <end position="119"/>
    </location>
</feature>
<dbReference type="GO" id="GO:0009097">
    <property type="term" value="P:isoleucine biosynthetic process"/>
    <property type="evidence" value="ECO:0007669"/>
    <property type="project" value="TreeGrafter"/>
</dbReference>
<dbReference type="RefSeq" id="WP_066399500.1">
    <property type="nucleotide sequence ID" value="NZ_CP022572.1"/>
</dbReference>
<dbReference type="CDD" id="cd07035">
    <property type="entry name" value="TPP_PYR_POX_like"/>
    <property type="match status" value="1"/>
</dbReference>
<dbReference type="InterPro" id="IPR045229">
    <property type="entry name" value="TPP_enz"/>
</dbReference>
<evidence type="ECO:0000313" key="8">
    <source>
        <dbReference type="Proteomes" id="UP000282892"/>
    </source>
</evidence>
<dbReference type="STRING" id="1193713.GCA_001636315_05293"/>
<name>A0A3Q9QWW8_9BACI</name>
<dbReference type="Pfam" id="PF02775">
    <property type="entry name" value="TPP_enzyme_C"/>
    <property type="match status" value="1"/>
</dbReference>
<comment type="similarity">
    <text evidence="1 3">Belongs to the TPP enzyme family.</text>
</comment>
<dbReference type="InterPro" id="IPR012001">
    <property type="entry name" value="Thiamin_PyroP_enz_TPP-bd_dom"/>
</dbReference>
<keyword evidence="8" id="KW-1185">Reference proteome</keyword>
<organism evidence="7 8">
    <name type="scientific">Neobacillus mesonae</name>
    <dbReference type="NCBI Taxonomy" id="1193713"/>
    <lineage>
        <taxon>Bacteria</taxon>
        <taxon>Bacillati</taxon>
        <taxon>Bacillota</taxon>
        <taxon>Bacilli</taxon>
        <taxon>Bacillales</taxon>
        <taxon>Bacillaceae</taxon>
        <taxon>Neobacillus</taxon>
    </lineage>
</organism>
<dbReference type="PANTHER" id="PTHR18968:SF120">
    <property type="entry name" value="ACETOLACTATE SYNTHASE LARGE SUBUNIT"/>
    <property type="match status" value="1"/>
</dbReference>
<dbReference type="GO" id="GO:0005948">
    <property type="term" value="C:acetolactate synthase complex"/>
    <property type="evidence" value="ECO:0007669"/>
    <property type="project" value="TreeGrafter"/>
</dbReference>
<feature type="domain" description="Thiamine pyrophosphate enzyme TPP-binding" evidence="5">
    <location>
        <begin position="383"/>
        <end position="529"/>
    </location>
</feature>
<dbReference type="InterPro" id="IPR029061">
    <property type="entry name" value="THDP-binding"/>
</dbReference>
<keyword evidence="2 3" id="KW-0786">Thiamine pyrophosphate</keyword>
<dbReference type="EMBL" id="CP022572">
    <property type="protein sequence ID" value="AZU62353.1"/>
    <property type="molecule type" value="Genomic_DNA"/>
</dbReference>
<dbReference type="Proteomes" id="UP000282892">
    <property type="component" value="Chromosome"/>
</dbReference>
<dbReference type="OrthoDB" id="4494979at2"/>
<dbReference type="GO" id="GO:0000287">
    <property type="term" value="F:magnesium ion binding"/>
    <property type="evidence" value="ECO:0007669"/>
    <property type="project" value="InterPro"/>
</dbReference>
<evidence type="ECO:0000259" key="5">
    <source>
        <dbReference type="Pfam" id="PF02775"/>
    </source>
</evidence>
<dbReference type="CDD" id="cd00568">
    <property type="entry name" value="TPP_enzymes"/>
    <property type="match status" value="1"/>
</dbReference>
<gene>
    <name evidence="7" type="ORF">CHR53_14260</name>
</gene>
<dbReference type="GO" id="GO:0003984">
    <property type="term" value="F:acetolactate synthase activity"/>
    <property type="evidence" value="ECO:0007669"/>
    <property type="project" value="TreeGrafter"/>
</dbReference>